<keyword evidence="6" id="KW-1185">Reference proteome</keyword>
<feature type="domain" description="DUF6443" evidence="4">
    <location>
        <begin position="482"/>
        <end position="618"/>
    </location>
</feature>
<gene>
    <name evidence="5" type="ORF">SAMN05421747_12722</name>
</gene>
<dbReference type="InterPro" id="IPR045619">
    <property type="entry name" value="DUF6443"/>
</dbReference>
<dbReference type="Pfam" id="PF05345">
    <property type="entry name" value="He_PIG"/>
    <property type="match status" value="1"/>
</dbReference>
<keyword evidence="1" id="KW-0677">Repeat</keyword>
<feature type="repeat" description="NHL" evidence="2">
    <location>
        <begin position="124"/>
        <end position="154"/>
    </location>
</feature>
<dbReference type="Proteomes" id="UP000199577">
    <property type="component" value="Unassembled WGS sequence"/>
</dbReference>
<dbReference type="Pfam" id="PF20041">
    <property type="entry name" value="DUF6443"/>
    <property type="match status" value="1"/>
</dbReference>
<feature type="repeat" description="NHL" evidence="2">
    <location>
        <begin position="233"/>
        <end position="263"/>
    </location>
</feature>
<dbReference type="PANTHER" id="PTHR13833:SF71">
    <property type="entry name" value="NHL DOMAIN-CONTAINING PROTEIN"/>
    <property type="match status" value="1"/>
</dbReference>
<dbReference type="Gene3D" id="2.180.10.10">
    <property type="entry name" value="RHS repeat-associated core"/>
    <property type="match status" value="1"/>
</dbReference>
<dbReference type="CDD" id="cd14953">
    <property type="entry name" value="NHL_like_1"/>
    <property type="match status" value="1"/>
</dbReference>
<dbReference type="Pfam" id="PF01436">
    <property type="entry name" value="NHL"/>
    <property type="match status" value="3"/>
</dbReference>
<name>A0A1I1M1F6_9SPHI</name>
<dbReference type="Gene3D" id="2.120.10.30">
    <property type="entry name" value="TolB, C-terminal domain"/>
    <property type="match status" value="4"/>
</dbReference>
<evidence type="ECO:0000259" key="4">
    <source>
        <dbReference type="Pfam" id="PF20041"/>
    </source>
</evidence>
<evidence type="ECO:0000256" key="1">
    <source>
        <dbReference type="ARBA" id="ARBA00022737"/>
    </source>
</evidence>
<dbReference type="SUPFAM" id="SSF101898">
    <property type="entry name" value="NHL repeat"/>
    <property type="match status" value="1"/>
</dbReference>
<dbReference type="InterPro" id="IPR013783">
    <property type="entry name" value="Ig-like_fold"/>
</dbReference>
<evidence type="ECO:0000313" key="6">
    <source>
        <dbReference type="Proteomes" id="UP000199577"/>
    </source>
</evidence>
<feature type="transmembrane region" description="Helical" evidence="3">
    <location>
        <begin position="12"/>
        <end position="37"/>
    </location>
</feature>
<dbReference type="InterPro" id="IPR015919">
    <property type="entry name" value="Cadherin-like_sf"/>
</dbReference>
<evidence type="ECO:0000313" key="5">
    <source>
        <dbReference type="EMBL" id="SFC79347.1"/>
    </source>
</evidence>
<feature type="non-terminal residue" evidence="5">
    <location>
        <position position="965"/>
    </location>
</feature>
<dbReference type="EMBL" id="FOLL01000027">
    <property type="protein sequence ID" value="SFC79347.1"/>
    <property type="molecule type" value="Genomic_DNA"/>
</dbReference>
<dbReference type="InterPro" id="IPR001258">
    <property type="entry name" value="NHL_repeat"/>
</dbReference>
<sequence>MKATEHFSNRRICVNRLFILIAIIYLLLPIMPIWVYAQVGRDSLSADSGAARGMETIPAMAVPMSVPAPPSISYSVPGVLQAGVAVNFTPVNTGGAVYSDWDVTTFAGSGGQGYVNGTGTSAVFHYPTGIVCDASGNVYVADARNHAIRKITPSGVVTTLAGSGVAGSANGTGTAASFNFGYPQGLAIDGSGNIYVTDRSNHRIRKITPSGVVTTVAGSTAGFANGTGTAARFNLPTDIAVDASGNLYVTDEQNHRIRKITPSGVVTTLAGSGVQGNVDGVGTSARFNVPQGITIDGSGNVYVGDQLGSRIRRITPSGAVTTISTGVSRPISLERDGTTGNLYAGELLAHRIRRITPGGVVTTFAGTGSAGSANGSPLSAGFNFIAGIAFDGQGNMYVSDMMNNRIRRIGTGQGYSISPALPPGLSFNRTTGTISGTPSAAAASATYTVTAYNAGGTGTYSLTFSVEDDGFSRDRNYIAKTTYLGRYTTPPANAPLDSVMRDITYFDGLGRPEQAIQIKAAPGGDMDVVTPVAYDAFGRQDRDYLPYATATGAGGAFKVDALVNQSGFYSNPPAGVVTINPTSEGLPSFGQRKYEPSPLNRVVEQGFPGAVWQPAEVRGGTSGRTVVSAYAFNNDEAFTALETTRRVARYGVTLASGTWKPTLVLPSGSAGYYAPGELFVSITKDENWVPAAGAANRAGTVEEYRDKQDRVVLRRLFNREGGTVQMLSTYYVYDDYGNLSFVLTPESAPDRATLPAAGAARESWLANYVYQYQYDSRNRLVEKQLPGKGREYLVYNAFDELVATQDSLQRQAREWTVTKYDRLGREALTGTWNNGNTAITRAALQALVDGWATSSLRESRTSTGNGYTNVAWPTSSITTTLRLQYYDDYAVPGLPPQYTHSGSTMTKGLPTVSRVKVLGAGTGTANMLWEVNHYNSRGEITRRFVQHYKGGGTANVLNYDVTDNT</sequence>
<dbReference type="PROSITE" id="PS51125">
    <property type="entry name" value="NHL"/>
    <property type="match status" value="3"/>
</dbReference>
<dbReference type="STRING" id="623281.SAMN05421747_12722"/>
<proteinExistence type="predicted"/>
<dbReference type="InterPro" id="IPR011042">
    <property type="entry name" value="6-blade_b-propeller_TolB-like"/>
</dbReference>
<keyword evidence="3" id="KW-0812">Transmembrane</keyword>
<accession>A0A1I1M1F6</accession>
<protein>
    <submittedName>
        <fullName evidence="5">NHL repeat-containing protein</fullName>
    </submittedName>
</protein>
<feature type="repeat" description="NHL" evidence="2">
    <location>
        <begin position="182"/>
        <end position="210"/>
    </location>
</feature>
<organism evidence="5 6">
    <name type="scientific">Parapedobacter composti</name>
    <dbReference type="NCBI Taxonomy" id="623281"/>
    <lineage>
        <taxon>Bacteria</taxon>
        <taxon>Pseudomonadati</taxon>
        <taxon>Bacteroidota</taxon>
        <taxon>Sphingobacteriia</taxon>
        <taxon>Sphingobacteriales</taxon>
        <taxon>Sphingobacteriaceae</taxon>
        <taxon>Parapedobacter</taxon>
    </lineage>
</organism>
<dbReference type="GO" id="GO:0016020">
    <property type="term" value="C:membrane"/>
    <property type="evidence" value="ECO:0007669"/>
    <property type="project" value="InterPro"/>
</dbReference>
<evidence type="ECO:0000256" key="3">
    <source>
        <dbReference type="SAM" id="Phobius"/>
    </source>
</evidence>
<dbReference type="Gene3D" id="2.60.40.10">
    <property type="entry name" value="Immunoglobulins"/>
    <property type="match status" value="1"/>
</dbReference>
<dbReference type="PANTHER" id="PTHR13833">
    <property type="match status" value="1"/>
</dbReference>
<reference evidence="5 6" key="1">
    <citation type="submission" date="2016-10" db="EMBL/GenBank/DDBJ databases">
        <authorList>
            <person name="de Groot N.N."/>
        </authorList>
    </citation>
    <scope>NUCLEOTIDE SEQUENCE [LARGE SCALE GENOMIC DNA]</scope>
    <source>
        <strain evidence="5 6">DSM 22900</strain>
    </source>
</reference>
<keyword evidence="3" id="KW-1133">Transmembrane helix</keyword>
<keyword evidence="3" id="KW-0472">Membrane</keyword>
<dbReference type="SUPFAM" id="SSF49313">
    <property type="entry name" value="Cadherin-like"/>
    <property type="match status" value="1"/>
</dbReference>
<evidence type="ECO:0000256" key="2">
    <source>
        <dbReference type="PROSITE-ProRule" id="PRU00504"/>
    </source>
</evidence>
<dbReference type="GO" id="GO:0005509">
    <property type="term" value="F:calcium ion binding"/>
    <property type="evidence" value="ECO:0007669"/>
    <property type="project" value="InterPro"/>
</dbReference>
<dbReference type="AlphaFoldDB" id="A0A1I1M1F6"/>